<organism evidence="2">
    <name type="scientific">marine metagenome</name>
    <dbReference type="NCBI Taxonomy" id="408172"/>
    <lineage>
        <taxon>unclassified sequences</taxon>
        <taxon>metagenomes</taxon>
        <taxon>ecological metagenomes</taxon>
    </lineage>
</organism>
<dbReference type="EMBL" id="UINC01077326">
    <property type="protein sequence ID" value="SVC17351.1"/>
    <property type="molecule type" value="Genomic_DNA"/>
</dbReference>
<dbReference type="AlphaFoldDB" id="A0A382K3X5"/>
<proteinExistence type="predicted"/>
<reference evidence="2" key="1">
    <citation type="submission" date="2018-05" db="EMBL/GenBank/DDBJ databases">
        <authorList>
            <person name="Lanie J.A."/>
            <person name="Ng W.-L."/>
            <person name="Kazmierczak K.M."/>
            <person name="Andrzejewski T.M."/>
            <person name="Davidsen T.M."/>
            <person name="Wayne K.J."/>
            <person name="Tettelin H."/>
            <person name="Glass J.I."/>
            <person name="Rusch D."/>
            <person name="Podicherti R."/>
            <person name="Tsui H.-C.T."/>
            <person name="Winkler M.E."/>
        </authorList>
    </citation>
    <scope>NUCLEOTIDE SEQUENCE</scope>
</reference>
<feature type="non-terminal residue" evidence="2">
    <location>
        <position position="146"/>
    </location>
</feature>
<accession>A0A382K3X5</accession>
<name>A0A382K3X5_9ZZZZ</name>
<keyword evidence="1" id="KW-1133">Transmembrane helix</keyword>
<sequence length="146" mass="16571">MAGSLEFAKLVSASFLYRYWTKVNTWLKYYMTVGVVTLVLITSAGIFGFLSNAYQGATIEFEKESTKLLYKEDRLSQLEEDKTYLKEELELAISELPDNYITAKRQLRADYNPKVLEVNDQILDIKQEIGDLKTALIETGVDVGPA</sequence>
<protein>
    <submittedName>
        <fullName evidence="2">Uncharacterized protein</fullName>
    </submittedName>
</protein>
<feature type="transmembrane region" description="Helical" evidence="1">
    <location>
        <begin position="29"/>
        <end position="50"/>
    </location>
</feature>
<keyword evidence="1" id="KW-0472">Membrane</keyword>
<evidence type="ECO:0000313" key="2">
    <source>
        <dbReference type="EMBL" id="SVC17351.1"/>
    </source>
</evidence>
<evidence type="ECO:0000256" key="1">
    <source>
        <dbReference type="SAM" id="Phobius"/>
    </source>
</evidence>
<gene>
    <name evidence="2" type="ORF">METZ01_LOCUS270205</name>
</gene>
<keyword evidence="1" id="KW-0812">Transmembrane</keyword>